<dbReference type="EMBL" id="CWJL01000001">
    <property type="protein sequence ID" value="CRY63539.1"/>
    <property type="molecule type" value="Genomic_DNA"/>
</dbReference>
<gene>
    <name evidence="1" type="ORF">ERS008529_02311</name>
    <name evidence="2" type="ORF">ERS137968_00282</name>
</gene>
<dbReference type="OrthoDB" id="6506369at2"/>
<reference evidence="1" key="3">
    <citation type="submission" date="2015-03" db="EMBL/GenBank/DDBJ databases">
        <authorList>
            <person name="Murphy D."/>
        </authorList>
    </citation>
    <scope>NUCLEOTIDE SEQUENCE [LARGE SCALE GENOMIC DNA]</scope>
    <source>
        <strain evidence="1">A125KOH2</strain>
    </source>
</reference>
<accession>A0A0T9PX68</accession>
<evidence type="ECO:0000313" key="1">
    <source>
        <dbReference type="EMBL" id="CNH86196.1"/>
    </source>
</evidence>
<dbReference type="Proteomes" id="UP000044625">
    <property type="component" value="Unassembled WGS sequence"/>
</dbReference>
<reference evidence="4" key="2">
    <citation type="submission" date="2015-03" db="EMBL/GenBank/DDBJ databases">
        <authorList>
            <consortium name="Pathogen Informatics"/>
        </authorList>
    </citation>
    <scope>NUCLEOTIDE SEQUENCE [LARGE SCALE GENOMIC DNA]</scope>
    <source>
        <strain evidence="4">A125KOH2</strain>
    </source>
</reference>
<keyword evidence="3" id="KW-1185">Reference proteome</keyword>
<reference evidence="2 3" key="1">
    <citation type="submission" date="2015-03" db="EMBL/GenBank/DDBJ databases">
        <authorList>
            <consortium name="Pathogen Informatics"/>
            <person name="Murphy D."/>
        </authorList>
    </citation>
    <scope>NUCLEOTIDE SEQUENCE [LARGE SCALE GENOMIC DNA]</scope>
    <source>
        <strain evidence="2">Type strain: CIP110230</strain>
        <strain evidence="3">type strain: CIP110230</strain>
    </source>
</reference>
<organism evidence="1 4">
    <name type="scientific">Yersinia pekkanenii</name>
    <dbReference type="NCBI Taxonomy" id="1288385"/>
    <lineage>
        <taxon>Bacteria</taxon>
        <taxon>Pseudomonadati</taxon>
        <taxon>Pseudomonadota</taxon>
        <taxon>Gammaproteobacteria</taxon>
        <taxon>Enterobacterales</taxon>
        <taxon>Yersiniaceae</taxon>
        <taxon>Yersinia</taxon>
    </lineage>
</organism>
<protein>
    <submittedName>
        <fullName evidence="1">Uncharacterized protein</fullName>
    </submittedName>
</protein>
<evidence type="ECO:0000313" key="2">
    <source>
        <dbReference type="EMBL" id="CRY63539.1"/>
    </source>
</evidence>
<dbReference type="AlphaFoldDB" id="A0A0T9PX68"/>
<dbReference type="EMBL" id="CQAZ01000019">
    <property type="protein sequence ID" value="CNH86196.1"/>
    <property type="molecule type" value="Genomic_DNA"/>
</dbReference>
<evidence type="ECO:0000313" key="3">
    <source>
        <dbReference type="Proteomes" id="UP000044625"/>
    </source>
</evidence>
<proteinExistence type="predicted"/>
<evidence type="ECO:0000313" key="4">
    <source>
        <dbReference type="Proteomes" id="UP000045840"/>
    </source>
</evidence>
<sequence>MANKRKHLSTEKKLIFLIDKYIAKNFLGDYEVFTEKLYLIFVVYYLKYKVLNESNNKSYQNIDNILNMVGRVFRCLIDTDTTDLVNKKEIFEQLHILVDYIESDHVKTEAIYLKLQAQYERREILRQVVMSGKHYRKLR</sequence>
<dbReference type="Proteomes" id="UP000045840">
    <property type="component" value="Unassembled WGS sequence"/>
</dbReference>
<dbReference type="RefSeq" id="WP_049613338.1">
    <property type="nucleotide sequence ID" value="NZ_CAWMMU010000001.1"/>
</dbReference>
<name>A0A0T9PX68_9GAMM</name>